<evidence type="ECO:0000256" key="6">
    <source>
        <dbReference type="RuleBase" id="RU366036"/>
    </source>
</evidence>
<comment type="subcellular location">
    <subcellularLocation>
        <location evidence="1 6">Nucleus</location>
    </subcellularLocation>
</comment>
<keyword evidence="8" id="KW-1185">Reference proteome</keyword>
<dbReference type="Gene3D" id="6.10.280.10">
    <property type="entry name" value="Mediator complex, subunit Med21"/>
    <property type="match status" value="1"/>
</dbReference>
<dbReference type="GO" id="GO:0003712">
    <property type="term" value="F:transcription coregulator activity"/>
    <property type="evidence" value="ECO:0007669"/>
    <property type="project" value="TreeGrafter"/>
</dbReference>
<dbReference type="EMBL" id="BMAR01000003">
    <property type="protein sequence ID" value="GFR42372.1"/>
    <property type="molecule type" value="Genomic_DNA"/>
</dbReference>
<evidence type="ECO:0000256" key="2">
    <source>
        <dbReference type="ARBA" id="ARBA00023015"/>
    </source>
</evidence>
<name>A0AAD3DKZ9_9CHLO</name>
<reference evidence="7 8" key="1">
    <citation type="journal article" date="2021" name="Sci. Rep.">
        <title>Genome sequencing of the multicellular alga Astrephomene provides insights into convergent evolution of germ-soma differentiation.</title>
        <authorList>
            <person name="Yamashita S."/>
            <person name="Yamamoto K."/>
            <person name="Matsuzaki R."/>
            <person name="Suzuki S."/>
            <person name="Yamaguchi H."/>
            <person name="Hirooka S."/>
            <person name="Minakuchi Y."/>
            <person name="Miyagishima S."/>
            <person name="Kawachi M."/>
            <person name="Toyoda A."/>
            <person name="Nozaki H."/>
        </authorList>
    </citation>
    <scope>NUCLEOTIDE SEQUENCE [LARGE SCALE GENOMIC DNA]</scope>
    <source>
        <strain evidence="7 8">NIES-4017</strain>
    </source>
</reference>
<sequence length="138" mass="15365">MSSDLLTELQRHFRDVNDQFAAIIEQLVHIAPPVPVEGEGIPPNSAELQAKAQELSKGLAQRFKDINALIDKLPDLRETQEQQDARITALLQEHHALRKELGTAIQDTERKLEEVHGCYEVLSQHALTQAGKMVGGDL</sequence>
<dbReference type="Proteomes" id="UP001054857">
    <property type="component" value="Unassembled WGS sequence"/>
</dbReference>
<comment type="function">
    <text evidence="6">Component of the Mediator complex, a coactivator involved in the regulated transcription of nearly all RNA polymerase II-dependent genes. Mediator functions as a bridge to convey information from gene-specific regulatory proteins to the basal RNA polymerase II transcription machinery. Mediator is recruited to promoters by direct interactions with regulatory proteins and serves as a scaffold for the assembly of a functional preinitiation complex with RNA polymerase II and the general transcription factors.</text>
</comment>
<dbReference type="SUPFAM" id="SSF140718">
    <property type="entry name" value="Mediator hinge subcomplex-like"/>
    <property type="match status" value="1"/>
</dbReference>
<keyword evidence="4 6" id="KW-0804">Transcription</keyword>
<keyword evidence="3 6" id="KW-0010">Activator</keyword>
<dbReference type="InterPro" id="IPR037212">
    <property type="entry name" value="Med7/Med21-like"/>
</dbReference>
<evidence type="ECO:0000313" key="7">
    <source>
        <dbReference type="EMBL" id="GFR42372.1"/>
    </source>
</evidence>
<keyword evidence="2 6" id="KW-0805">Transcription regulation</keyword>
<comment type="similarity">
    <text evidence="6">Belongs to the Mediator complex subunit 21 family.</text>
</comment>
<dbReference type="GO" id="GO:0016592">
    <property type="term" value="C:mediator complex"/>
    <property type="evidence" value="ECO:0007669"/>
    <property type="project" value="UniProtKB-UniRule"/>
</dbReference>
<proteinExistence type="inferred from homology"/>
<dbReference type="Pfam" id="PF11221">
    <property type="entry name" value="Med21"/>
    <property type="match status" value="1"/>
</dbReference>
<dbReference type="PANTHER" id="PTHR13381">
    <property type="entry name" value="RNA POLYMERASE II HOLOENZYME COMPONENT SRB7"/>
    <property type="match status" value="1"/>
</dbReference>
<gene>
    <name evidence="7" type="ORF">Agub_g3027</name>
</gene>
<evidence type="ECO:0000256" key="5">
    <source>
        <dbReference type="ARBA" id="ARBA00023242"/>
    </source>
</evidence>
<evidence type="ECO:0000313" key="8">
    <source>
        <dbReference type="Proteomes" id="UP001054857"/>
    </source>
</evidence>
<evidence type="ECO:0000256" key="1">
    <source>
        <dbReference type="ARBA" id="ARBA00004123"/>
    </source>
</evidence>
<dbReference type="GO" id="GO:0006357">
    <property type="term" value="P:regulation of transcription by RNA polymerase II"/>
    <property type="evidence" value="ECO:0007669"/>
    <property type="project" value="TreeGrafter"/>
</dbReference>
<dbReference type="AlphaFoldDB" id="A0AAD3DKZ9"/>
<organism evidence="7 8">
    <name type="scientific">Astrephomene gubernaculifera</name>
    <dbReference type="NCBI Taxonomy" id="47775"/>
    <lineage>
        <taxon>Eukaryota</taxon>
        <taxon>Viridiplantae</taxon>
        <taxon>Chlorophyta</taxon>
        <taxon>core chlorophytes</taxon>
        <taxon>Chlorophyceae</taxon>
        <taxon>CS clade</taxon>
        <taxon>Chlamydomonadales</taxon>
        <taxon>Astrephomenaceae</taxon>
        <taxon>Astrephomene</taxon>
    </lineage>
</organism>
<evidence type="ECO:0000256" key="3">
    <source>
        <dbReference type="ARBA" id="ARBA00023159"/>
    </source>
</evidence>
<dbReference type="PANTHER" id="PTHR13381:SF0">
    <property type="entry name" value="MEDIATOR OF RNA POLYMERASE II TRANSCRIPTION SUBUNIT 21"/>
    <property type="match status" value="1"/>
</dbReference>
<accession>A0AAD3DKZ9</accession>
<evidence type="ECO:0000256" key="4">
    <source>
        <dbReference type="ARBA" id="ARBA00023163"/>
    </source>
</evidence>
<comment type="caution">
    <text evidence="7">The sequence shown here is derived from an EMBL/GenBank/DDBJ whole genome shotgun (WGS) entry which is preliminary data.</text>
</comment>
<dbReference type="InterPro" id="IPR021384">
    <property type="entry name" value="Mediator_Med21"/>
</dbReference>
<protein>
    <recommendedName>
        <fullName evidence="6">Mediator of RNA polymerase II transcription subunit 21</fullName>
    </recommendedName>
</protein>
<keyword evidence="5 6" id="KW-0539">Nucleus</keyword>
<comment type="subunit">
    <text evidence="6">Component of the Mediator complex.</text>
</comment>